<keyword evidence="3" id="KW-1185">Reference proteome</keyword>
<accession>A0ABT9CCT5</accession>
<protein>
    <submittedName>
        <fullName evidence="2">Uncharacterized protein</fullName>
    </submittedName>
</protein>
<feature type="compositionally biased region" description="Basic and acidic residues" evidence="1">
    <location>
        <begin position="69"/>
        <end position="78"/>
    </location>
</feature>
<feature type="region of interest" description="Disordered" evidence="1">
    <location>
        <begin position="49"/>
        <end position="101"/>
    </location>
</feature>
<dbReference type="Proteomes" id="UP001240171">
    <property type="component" value="Unassembled WGS sequence"/>
</dbReference>
<gene>
    <name evidence="2" type="ORF">Q5741_03550</name>
</gene>
<reference evidence="2 3" key="1">
    <citation type="submission" date="2023-07" db="EMBL/GenBank/DDBJ databases">
        <title>Paenibacillus sp. JX-17 nov. isolated from soil.</title>
        <authorList>
            <person name="Wan Y."/>
            <person name="Liu B."/>
        </authorList>
    </citation>
    <scope>NUCLEOTIDE SEQUENCE [LARGE SCALE GENOMIC DNA]</scope>
    <source>
        <strain evidence="2 3">JX-17</strain>
    </source>
</reference>
<organism evidence="2 3">
    <name type="scientific">Paenibacillus lacisoli</name>
    <dbReference type="NCBI Taxonomy" id="3064525"/>
    <lineage>
        <taxon>Bacteria</taxon>
        <taxon>Bacillati</taxon>
        <taxon>Bacillota</taxon>
        <taxon>Bacilli</taxon>
        <taxon>Bacillales</taxon>
        <taxon>Paenibacillaceae</taxon>
        <taxon>Paenibacillus</taxon>
    </lineage>
</organism>
<name>A0ABT9CCT5_9BACL</name>
<dbReference type="RefSeq" id="WP_305022649.1">
    <property type="nucleotide sequence ID" value="NZ_JAUQTB010000001.1"/>
</dbReference>
<evidence type="ECO:0000313" key="2">
    <source>
        <dbReference type="EMBL" id="MDO7905486.1"/>
    </source>
</evidence>
<sequence length="139" mass="14447">MASFRKKAITFGVLMVGGVLLGMQLAGSGMDAVYGPGLYITKESAPDPVTGQTLIRESNAVDGRGLAEQPERDEERTEAAASALKASAATSEELPRQAALPAAAPPAVDHLADKAAGLLQQLSQKSIRWVASIFTGDPE</sequence>
<proteinExistence type="predicted"/>
<evidence type="ECO:0000313" key="3">
    <source>
        <dbReference type="Proteomes" id="UP001240171"/>
    </source>
</evidence>
<feature type="compositionally biased region" description="Low complexity" evidence="1">
    <location>
        <begin position="79"/>
        <end position="101"/>
    </location>
</feature>
<evidence type="ECO:0000256" key="1">
    <source>
        <dbReference type="SAM" id="MobiDB-lite"/>
    </source>
</evidence>
<dbReference type="EMBL" id="JAUQTB010000001">
    <property type="protein sequence ID" value="MDO7905486.1"/>
    <property type="molecule type" value="Genomic_DNA"/>
</dbReference>
<comment type="caution">
    <text evidence="2">The sequence shown here is derived from an EMBL/GenBank/DDBJ whole genome shotgun (WGS) entry which is preliminary data.</text>
</comment>